<evidence type="ECO:0000259" key="3">
    <source>
        <dbReference type="PROSITE" id="PS50915"/>
    </source>
</evidence>
<dbReference type="SUPFAM" id="SSF50370">
    <property type="entry name" value="Ricin B-like lectins"/>
    <property type="match status" value="1"/>
</dbReference>
<dbReference type="Gene3D" id="2.60.20.10">
    <property type="entry name" value="Crystallins"/>
    <property type="match status" value="5"/>
</dbReference>
<organism evidence="4 5">
    <name type="scientific">Synaphobranchus kaupii</name>
    <name type="common">Kaup's arrowtooth eel</name>
    <dbReference type="NCBI Taxonomy" id="118154"/>
    <lineage>
        <taxon>Eukaryota</taxon>
        <taxon>Metazoa</taxon>
        <taxon>Chordata</taxon>
        <taxon>Craniata</taxon>
        <taxon>Vertebrata</taxon>
        <taxon>Euteleostomi</taxon>
        <taxon>Actinopterygii</taxon>
        <taxon>Neopterygii</taxon>
        <taxon>Teleostei</taxon>
        <taxon>Anguilliformes</taxon>
        <taxon>Synaphobranchidae</taxon>
        <taxon>Synaphobranchus</taxon>
    </lineage>
</organism>
<reference evidence="4" key="1">
    <citation type="journal article" date="2023" name="Science">
        <title>Genome structures resolve the early diversification of teleost fishes.</title>
        <authorList>
            <person name="Parey E."/>
            <person name="Louis A."/>
            <person name="Montfort J."/>
            <person name="Bouchez O."/>
            <person name="Roques C."/>
            <person name="Iampietro C."/>
            <person name="Lluch J."/>
            <person name="Castinel A."/>
            <person name="Donnadieu C."/>
            <person name="Desvignes T."/>
            <person name="Floi Bucao C."/>
            <person name="Jouanno E."/>
            <person name="Wen M."/>
            <person name="Mejri S."/>
            <person name="Dirks R."/>
            <person name="Jansen H."/>
            <person name="Henkel C."/>
            <person name="Chen W.J."/>
            <person name="Zahm M."/>
            <person name="Cabau C."/>
            <person name="Klopp C."/>
            <person name="Thompson A.W."/>
            <person name="Robinson-Rechavi M."/>
            <person name="Braasch I."/>
            <person name="Lecointre G."/>
            <person name="Bobe J."/>
            <person name="Postlethwait J.H."/>
            <person name="Berthelot C."/>
            <person name="Roest Crollius H."/>
            <person name="Guiguen Y."/>
        </authorList>
    </citation>
    <scope>NUCLEOTIDE SEQUENCE</scope>
    <source>
        <strain evidence="4">WJC10195</strain>
    </source>
</reference>
<dbReference type="InterPro" id="IPR001064">
    <property type="entry name" value="Beta/gamma_crystallin"/>
</dbReference>
<dbReference type="OrthoDB" id="9895617at2759"/>
<dbReference type="SUPFAM" id="SSF49695">
    <property type="entry name" value="gamma-Crystallin-like"/>
    <property type="match status" value="3"/>
</dbReference>
<name>A0A9Q1E6M2_SYNKA</name>
<feature type="domain" description="Beta/gamma crystallin 'Greek key'" evidence="3">
    <location>
        <begin position="221"/>
        <end position="263"/>
    </location>
</feature>
<evidence type="ECO:0000256" key="1">
    <source>
        <dbReference type="ARBA" id="ARBA00009646"/>
    </source>
</evidence>
<evidence type="ECO:0000256" key="2">
    <source>
        <dbReference type="ARBA" id="ARBA00022737"/>
    </source>
</evidence>
<proteinExistence type="inferred from homology"/>
<evidence type="ECO:0000313" key="4">
    <source>
        <dbReference type="EMBL" id="KAJ8333203.1"/>
    </source>
</evidence>
<keyword evidence="2" id="KW-0677">Repeat</keyword>
<dbReference type="PROSITE" id="PS50231">
    <property type="entry name" value="RICIN_B_LECTIN"/>
    <property type="match status" value="1"/>
</dbReference>
<dbReference type="InterPro" id="IPR050252">
    <property type="entry name" value="Beta/Gamma-Crystallin"/>
</dbReference>
<dbReference type="GO" id="GO:0005212">
    <property type="term" value="F:structural constituent of eye lens"/>
    <property type="evidence" value="ECO:0007669"/>
    <property type="project" value="TreeGrafter"/>
</dbReference>
<feature type="domain" description="Beta/gamma crystallin 'Greek key'" evidence="3">
    <location>
        <begin position="401"/>
        <end position="442"/>
    </location>
</feature>
<feature type="domain" description="Beta/gamma crystallin 'Greek key'" evidence="3">
    <location>
        <begin position="25"/>
        <end position="67"/>
    </location>
</feature>
<dbReference type="InterPro" id="IPR011024">
    <property type="entry name" value="G_crystallin-like"/>
</dbReference>
<dbReference type="InterPro" id="IPR035992">
    <property type="entry name" value="Ricin_B-like_lectins"/>
</dbReference>
<dbReference type="Proteomes" id="UP001152622">
    <property type="component" value="Chromosome 24"/>
</dbReference>
<feature type="domain" description="Beta/gamma crystallin 'Greek key'" evidence="3">
    <location>
        <begin position="311"/>
        <end position="354"/>
    </location>
</feature>
<dbReference type="PANTHER" id="PTHR11818:SF2">
    <property type="entry name" value="BETA_GAMMA CRYSTALLIN DOMAIN-CONTAINING PROTEIN 1"/>
    <property type="match status" value="1"/>
</dbReference>
<comment type="similarity">
    <text evidence="1">Belongs to the beta/gamma-crystallin family.</text>
</comment>
<dbReference type="EMBL" id="JAINUF010000024">
    <property type="protein sequence ID" value="KAJ8333203.1"/>
    <property type="molecule type" value="Genomic_DNA"/>
</dbReference>
<dbReference type="GO" id="GO:0007601">
    <property type="term" value="P:visual perception"/>
    <property type="evidence" value="ECO:0007669"/>
    <property type="project" value="TreeGrafter"/>
</dbReference>
<dbReference type="Gene3D" id="2.80.10.50">
    <property type="match status" value="1"/>
</dbReference>
<dbReference type="AlphaFoldDB" id="A0A9Q1E6M2"/>
<evidence type="ECO:0000313" key="5">
    <source>
        <dbReference type="Proteomes" id="UP001152622"/>
    </source>
</evidence>
<protein>
    <recommendedName>
        <fullName evidence="3">Beta/gamma crystallin 'Greek key' domain-containing protein</fullName>
    </recommendedName>
</protein>
<feature type="domain" description="Beta/gamma crystallin 'Greek key'" evidence="3">
    <location>
        <begin position="130"/>
        <end position="172"/>
    </location>
</feature>
<dbReference type="PROSITE" id="PS50915">
    <property type="entry name" value="CRYSTALLIN_BETA_GAMMA"/>
    <property type="match status" value="6"/>
</dbReference>
<comment type="caution">
    <text evidence="4">The sequence shown here is derived from an EMBL/GenBank/DDBJ whole genome shotgun (WGS) entry which is preliminary data.</text>
</comment>
<gene>
    <name evidence="4" type="ORF">SKAU_G00420990</name>
</gene>
<dbReference type="Pfam" id="PF00030">
    <property type="entry name" value="Crystall"/>
    <property type="match status" value="5"/>
</dbReference>
<dbReference type="PANTHER" id="PTHR11818">
    <property type="entry name" value="BETA/GAMMA CRYSTALLIN"/>
    <property type="match status" value="1"/>
</dbReference>
<dbReference type="GO" id="GO:0002088">
    <property type="term" value="P:lens development in camera-type eye"/>
    <property type="evidence" value="ECO:0007669"/>
    <property type="project" value="TreeGrafter"/>
</dbReference>
<feature type="domain" description="Beta/gamma crystallin 'Greek key'" evidence="3">
    <location>
        <begin position="79"/>
        <end position="129"/>
    </location>
</feature>
<accession>A0A9Q1E6M2</accession>
<dbReference type="SMART" id="SM00247">
    <property type="entry name" value="XTALbg"/>
    <property type="match status" value="4"/>
</dbReference>
<keyword evidence="5" id="KW-1185">Reference proteome</keyword>
<sequence length="579" mass="65012">MAGADRSRLVIIPLQAAEQSAFSSRLWLVFSEPGFRGAVALLELGEYPNPDTWGFSEPFIGSLRPLKMGGIRVEYPTEVKAVLYQRPFFEGKSVELTGDVFNFRKEGDPESSTEGTCKLSTVGSIKIKAGLWLGYDRPWFEGRQYILEEGEYVGWWEWGGDLDSLVSLRPVLADFLSPRLKLFSERDFGDRGLNADLLGPVINLEETGFGHRTQSADVLSGVWVVFQDHSFSGELYVLEKGLYSTPEDWGASTFQVCSVQPVFVDNLESLDKFKVQLYSKPAFQGMVQVLNDSAPVLPHDFSVGSCKVLAGCWVAFEGPQFTENMYVLEEGEYPDPPAMGLYHKSTILSLQTVGIEFTLPSITLFSKPSFRGRRLVLKSPVVSLKQAGSDGHVPSLLVEGGMWVLYEYSHFQGRQVLLQPTEIGDWCKFSGWQRIGSLRPLFQKPVYVRLRNRHTGGWMSLTGPLDEVKLMRVQALEETGGVEQIWGYQNGQMRCKLLEDCYLETTGSVVMAGSRLCVSPEMRNEKQSWSITRDGVICCNLKPDLVLEVKGGQHYDKNQVILKVFDEKNPNQRWSVEVL</sequence>